<keyword evidence="3" id="KW-1185">Reference proteome</keyword>
<evidence type="ECO:0008006" key="4">
    <source>
        <dbReference type="Google" id="ProtNLM"/>
    </source>
</evidence>
<proteinExistence type="predicted"/>
<sequence>MLDTNKMSVEVTLEIPLDVAFAIREINFELERMDGDVEFTLATITNDIIRAVKSLPSGSIPSPDSRFSSTSQHTGTTGSLSDWLGARSCSMASARSTSSSSSTSAESMLGVHVFPEFSIIVENEYGYNHRLLATGDMTIADLESSLGPLCGFEPTWQSLTWHGYRINQPHATLVSYGIDRYPYLEIRRKSVPAFDNQTLVLLKEPRLPPRALPAPPPLPPQ</sequence>
<dbReference type="AlphaFoldDB" id="A0A9P3FDK8"/>
<gene>
    <name evidence="2" type="ORF">CKM354_000662600</name>
</gene>
<organism evidence="2 3">
    <name type="scientific">Cercospora kikuchii</name>
    <dbReference type="NCBI Taxonomy" id="84275"/>
    <lineage>
        <taxon>Eukaryota</taxon>
        <taxon>Fungi</taxon>
        <taxon>Dikarya</taxon>
        <taxon>Ascomycota</taxon>
        <taxon>Pezizomycotina</taxon>
        <taxon>Dothideomycetes</taxon>
        <taxon>Dothideomycetidae</taxon>
        <taxon>Mycosphaerellales</taxon>
        <taxon>Mycosphaerellaceae</taxon>
        <taxon>Cercospora</taxon>
    </lineage>
</organism>
<evidence type="ECO:0000256" key="1">
    <source>
        <dbReference type="SAM" id="MobiDB-lite"/>
    </source>
</evidence>
<comment type="caution">
    <text evidence="2">The sequence shown here is derived from an EMBL/GenBank/DDBJ whole genome shotgun (WGS) entry which is preliminary data.</text>
</comment>
<dbReference type="SUPFAM" id="SSF54236">
    <property type="entry name" value="Ubiquitin-like"/>
    <property type="match status" value="1"/>
</dbReference>
<evidence type="ECO:0000313" key="3">
    <source>
        <dbReference type="Proteomes" id="UP000825890"/>
    </source>
</evidence>
<dbReference type="Proteomes" id="UP000825890">
    <property type="component" value="Unassembled WGS sequence"/>
</dbReference>
<protein>
    <recommendedName>
        <fullName evidence="4">Ubiquitin-like domain-containing protein</fullName>
    </recommendedName>
</protein>
<dbReference type="GeneID" id="68292201"/>
<dbReference type="EMBL" id="BOLY01000004">
    <property type="protein sequence ID" value="GIZ43398.1"/>
    <property type="molecule type" value="Genomic_DNA"/>
</dbReference>
<feature type="region of interest" description="Disordered" evidence="1">
    <location>
        <begin position="58"/>
        <end position="81"/>
    </location>
</feature>
<accession>A0A9P3FDK8</accession>
<name>A0A9P3FDK8_9PEZI</name>
<dbReference type="InterPro" id="IPR029071">
    <property type="entry name" value="Ubiquitin-like_domsf"/>
</dbReference>
<evidence type="ECO:0000313" key="2">
    <source>
        <dbReference type="EMBL" id="GIZ43398.1"/>
    </source>
</evidence>
<feature type="compositionally biased region" description="Polar residues" evidence="1">
    <location>
        <begin position="58"/>
        <end position="67"/>
    </location>
</feature>
<dbReference type="RefSeq" id="XP_044657885.1">
    <property type="nucleotide sequence ID" value="XM_044801950.1"/>
</dbReference>
<feature type="compositionally biased region" description="Low complexity" evidence="1">
    <location>
        <begin position="68"/>
        <end position="81"/>
    </location>
</feature>
<reference evidence="2 3" key="1">
    <citation type="submission" date="2021-01" db="EMBL/GenBank/DDBJ databases">
        <title>Cercospora kikuchii MAFF 305040 whole genome shotgun sequence.</title>
        <authorList>
            <person name="Kashiwa T."/>
            <person name="Suzuki T."/>
        </authorList>
    </citation>
    <scope>NUCLEOTIDE SEQUENCE [LARGE SCALE GENOMIC DNA]</scope>
    <source>
        <strain evidence="2 3">MAFF 305040</strain>
    </source>
</reference>
<dbReference type="OrthoDB" id="1043111at2759"/>